<evidence type="ECO:0000313" key="2">
    <source>
        <dbReference type="Proteomes" id="UP001056907"/>
    </source>
</evidence>
<reference evidence="1" key="1">
    <citation type="journal article" date="2022" name="Front. Plant Sci.">
        <title>Agronomic efficiency and genome mining analysis of the wheat-biostimulant rhizospheric bacterium Pseudomonas pergaminensis sp. nov. strain 1008T.</title>
        <authorList>
            <person name="Diaz M."/>
            <person name="Bach T."/>
            <person name="Gonzalez Anta G."/>
            <person name="Agaras B."/>
            <person name="Wibberg D."/>
            <person name="Noguera F."/>
            <person name="Canciani W."/>
            <person name="Valverde C."/>
        </authorList>
    </citation>
    <scope>NUCLEOTIDE SEQUENCE</scope>
    <source>
        <strain evidence="1">1008</strain>
    </source>
</reference>
<organism evidence="1 2">
    <name type="scientific">Pseudomonas pergaminensis</name>
    <dbReference type="NCBI Taxonomy" id="2853159"/>
    <lineage>
        <taxon>Bacteria</taxon>
        <taxon>Pseudomonadati</taxon>
        <taxon>Pseudomonadota</taxon>
        <taxon>Gammaproteobacteria</taxon>
        <taxon>Pseudomonadales</taxon>
        <taxon>Pseudomonadaceae</taxon>
        <taxon>Pseudomonas</taxon>
    </lineage>
</organism>
<dbReference type="KEGG" id="ppeg:KUA23_15180"/>
<proteinExistence type="predicted"/>
<reference evidence="1" key="2">
    <citation type="submission" date="2024-04" db="EMBL/GenBank/DDBJ databases">
        <authorList>
            <person name="Diaz M."/>
            <person name="Bach T."/>
            <person name="Gonzalez Anta G."/>
            <person name="Agaras B."/>
            <person name="Wibberg D."/>
            <person name="Noguera F."/>
            <person name="Canciani W."/>
            <person name="Ybarra T."/>
            <person name="Nunez M.L."/>
            <person name="Valverde C."/>
        </authorList>
    </citation>
    <scope>NUCLEOTIDE SEQUENCE</scope>
    <source>
        <strain evidence="1">1008</strain>
    </source>
</reference>
<evidence type="ECO:0000313" key="1">
    <source>
        <dbReference type="EMBL" id="USV98441.1"/>
    </source>
</evidence>
<dbReference type="Gene3D" id="2.60.40.4110">
    <property type="entry name" value="Protein of unknown function DUF4354"/>
    <property type="match status" value="1"/>
</dbReference>
<gene>
    <name evidence="1" type="ORF">KUA23_15180</name>
</gene>
<dbReference type="Pfam" id="PF14263">
    <property type="entry name" value="DUF4354"/>
    <property type="match status" value="1"/>
</dbReference>
<accession>A0ABD7T9M1</accession>
<dbReference type="AlphaFoldDB" id="A0ABD7T9M1"/>
<dbReference type="EMBL" id="CP078013">
    <property type="protein sequence ID" value="USV98441.1"/>
    <property type="molecule type" value="Genomic_DNA"/>
</dbReference>
<protein>
    <submittedName>
        <fullName evidence="1">DUF4354 family protein</fullName>
    </submittedName>
</protein>
<name>A0ABD7T9M1_9PSED</name>
<dbReference type="RefSeq" id="WP_214497019.1">
    <property type="nucleotide sequence ID" value="NZ_CP078013.2"/>
</dbReference>
<dbReference type="Proteomes" id="UP001056907">
    <property type="component" value="Chromosome"/>
</dbReference>
<dbReference type="InterPro" id="IPR025581">
    <property type="entry name" value="DUF4354"/>
</dbReference>
<sequence>MKKIIPIAFMGISNICLGSIGANLNEVVIYATEQSRGSISIGSESAYTKIFLVTIANLSGKDIDLSTLCLLAYAPDGDKFDLDTIDKELITGRLESKAIIKGVAAFASQNEKVFSATLVKESQNCN</sequence>